<reference evidence="1" key="1">
    <citation type="submission" date="2022-02" db="EMBL/GenBank/DDBJ databases">
        <title>Plant Genome Project.</title>
        <authorList>
            <person name="Zhang R.-G."/>
        </authorList>
    </citation>
    <scope>NUCLEOTIDE SEQUENCE</scope>
    <source>
        <strain evidence="1">AT1</strain>
    </source>
</reference>
<evidence type="ECO:0000313" key="2">
    <source>
        <dbReference type="Proteomes" id="UP001062846"/>
    </source>
</evidence>
<comment type="caution">
    <text evidence="1">The sequence shown here is derived from an EMBL/GenBank/DDBJ whole genome shotgun (WGS) entry which is preliminary data.</text>
</comment>
<keyword evidence="2" id="KW-1185">Reference proteome</keyword>
<dbReference type="EMBL" id="CM046400">
    <property type="protein sequence ID" value="KAI8524774.1"/>
    <property type="molecule type" value="Genomic_DNA"/>
</dbReference>
<organism evidence="1 2">
    <name type="scientific">Rhododendron molle</name>
    <name type="common">Chinese azalea</name>
    <name type="synonym">Azalea mollis</name>
    <dbReference type="NCBI Taxonomy" id="49168"/>
    <lineage>
        <taxon>Eukaryota</taxon>
        <taxon>Viridiplantae</taxon>
        <taxon>Streptophyta</taxon>
        <taxon>Embryophyta</taxon>
        <taxon>Tracheophyta</taxon>
        <taxon>Spermatophyta</taxon>
        <taxon>Magnoliopsida</taxon>
        <taxon>eudicotyledons</taxon>
        <taxon>Gunneridae</taxon>
        <taxon>Pentapetalae</taxon>
        <taxon>asterids</taxon>
        <taxon>Ericales</taxon>
        <taxon>Ericaceae</taxon>
        <taxon>Ericoideae</taxon>
        <taxon>Rhodoreae</taxon>
        <taxon>Rhododendron</taxon>
    </lineage>
</organism>
<name>A0ACC0L7U5_RHOML</name>
<evidence type="ECO:0000313" key="1">
    <source>
        <dbReference type="EMBL" id="KAI8524774.1"/>
    </source>
</evidence>
<sequence>MANLLGFGGRGSGAAAAVMVVVLVVDCGGGRIPYGWCLGYRVFARFGSWLLFCSSDAGISFLFTISNAFCLFAAVFRLVVVRPSLVSPFPRCRRPEPSAGRYYLESPAWLNGEVWLRCLIRRRRVLEILGLGFG</sequence>
<proteinExistence type="predicted"/>
<dbReference type="Proteomes" id="UP001062846">
    <property type="component" value="Chromosome 13"/>
</dbReference>
<gene>
    <name evidence="1" type="ORF">RHMOL_Rhmol13G0175200</name>
</gene>
<protein>
    <submittedName>
        <fullName evidence="1">Uncharacterized protein</fullName>
    </submittedName>
</protein>
<accession>A0ACC0L7U5</accession>